<proteinExistence type="predicted"/>
<gene>
    <name evidence="2" type="ORF">GCM10010405_55170</name>
</gene>
<feature type="compositionally biased region" description="Basic and acidic residues" evidence="1">
    <location>
        <begin position="54"/>
        <end position="63"/>
    </location>
</feature>
<dbReference type="Proteomes" id="UP001501638">
    <property type="component" value="Unassembled WGS sequence"/>
</dbReference>
<feature type="region of interest" description="Disordered" evidence="1">
    <location>
        <begin position="33"/>
        <end position="63"/>
    </location>
</feature>
<evidence type="ECO:0000313" key="2">
    <source>
        <dbReference type="EMBL" id="GAA2463623.1"/>
    </source>
</evidence>
<evidence type="ECO:0000313" key="3">
    <source>
        <dbReference type="Proteomes" id="UP001501638"/>
    </source>
</evidence>
<sequence length="63" mass="6788">MLHDDLGDRVVLEAEGEDRTGVDEEVQVFSGLTVEFQQPSSPTARAASPSRRSGAGDRRTTVT</sequence>
<protein>
    <submittedName>
        <fullName evidence="2">Uncharacterized protein</fullName>
    </submittedName>
</protein>
<name>A0ABN3KJQ2_9ACTN</name>
<dbReference type="EMBL" id="BAAASZ010000044">
    <property type="protein sequence ID" value="GAA2463623.1"/>
    <property type="molecule type" value="Genomic_DNA"/>
</dbReference>
<comment type="caution">
    <text evidence="2">The sequence shown here is derived from an EMBL/GenBank/DDBJ whole genome shotgun (WGS) entry which is preliminary data.</text>
</comment>
<evidence type="ECO:0000256" key="1">
    <source>
        <dbReference type="SAM" id="MobiDB-lite"/>
    </source>
</evidence>
<organism evidence="2 3">
    <name type="scientific">Streptomyces macrosporus</name>
    <dbReference type="NCBI Taxonomy" id="44032"/>
    <lineage>
        <taxon>Bacteria</taxon>
        <taxon>Bacillati</taxon>
        <taxon>Actinomycetota</taxon>
        <taxon>Actinomycetes</taxon>
        <taxon>Kitasatosporales</taxon>
        <taxon>Streptomycetaceae</taxon>
        <taxon>Streptomyces</taxon>
    </lineage>
</organism>
<reference evidence="2 3" key="1">
    <citation type="journal article" date="2019" name="Int. J. Syst. Evol. Microbiol.">
        <title>The Global Catalogue of Microorganisms (GCM) 10K type strain sequencing project: providing services to taxonomists for standard genome sequencing and annotation.</title>
        <authorList>
            <consortium name="The Broad Institute Genomics Platform"/>
            <consortium name="The Broad Institute Genome Sequencing Center for Infectious Disease"/>
            <person name="Wu L."/>
            <person name="Ma J."/>
        </authorList>
    </citation>
    <scope>NUCLEOTIDE SEQUENCE [LARGE SCALE GENOMIC DNA]</scope>
    <source>
        <strain evidence="2 3">JCM 6305</strain>
    </source>
</reference>
<feature type="compositionally biased region" description="Low complexity" evidence="1">
    <location>
        <begin position="39"/>
        <end position="53"/>
    </location>
</feature>
<feature type="region of interest" description="Disordered" evidence="1">
    <location>
        <begin position="1"/>
        <end position="21"/>
    </location>
</feature>
<dbReference type="RefSeq" id="WP_344328340.1">
    <property type="nucleotide sequence ID" value="NZ_BAAASZ010000044.1"/>
</dbReference>
<keyword evidence="3" id="KW-1185">Reference proteome</keyword>
<accession>A0ABN3KJQ2</accession>